<keyword evidence="2" id="KW-0378">Hydrolase</keyword>
<dbReference type="InterPro" id="IPR006710">
    <property type="entry name" value="Glyco_hydro_43"/>
</dbReference>
<dbReference type="AlphaFoldDB" id="A0A919LC98"/>
<dbReference type="SMART" id="SM00458">
    <property type="entry name" value="RICIN"/>
    <property type="match status" value="1"/>
</dbReference>
<keyword evidence="8" id="KW-1185">Reference proteome</keyword>
<accession>A0A919LC98</accession>
<dbReference type="EMBL" id="BNEE01000006">
    <property type="protein sequence ID" value="GHI85505.1"/>
    <property type="molecule type" value="Genomic_DNA"/>
</dbReference>
<dbReference type="GO" id="GO:0004553">
    <property type="term" value="F:hydrolase activity, hydrolyzing O-glycosyl compounds"/>
    <property type="evidence" value="ECO:0007669"/>
    <property type="project" value="InterPro"/>
</dbReference>
<dbReference type="Pfam" id="PF00652">
    <property type="entry name" value="Ricin_B_lectin"/>
    <property type="match status" value="1"/>
</dbReference>
<feature type="compositionally biased region" description="Low complexity" evidence="4">
    <location>
        <begin position="474"/>
        <end position="493"/>
    </location>
</feature>
<proteinExistence type="inferred from homology"/>
<dbReference type="CDD" id="cd18822">
    <property type="entry name" value="GH43_CtGH43-like"/>
    <property type="match status" value="1"/>
</dbReference>
<dbReference type="SUPFAM" id="SSF75005">
    <property type="entry name" value="Arabinanase/levansucrase/invertase"/>
    <property type="match status" value="1"/>
</dbReference>
<dbReference type="PROSITE" id="PS50231">
    <property type="entry name" value="RICIN_B_LECTIN"/>
    <property type="match status" value="1"/>
</dbReference>
<dbReference type="PANTHER" id="PTHR22925:SF3">
    <property type="entry name" value="GLYCOSYL HYDROLASE FAMILY PROTEIN 43"/>
    <property type="match status" value="1"/>
</dbReference>
<dbReference type="InterPro" id="IPR035992">
    <property type="entry name" value="Ricin_B-like_lectins"/>
</dbReference>
<sequence>MGLSLLLVGGAPAALAAPVTTETGTQFPDTTGAGVQAHGGGVLKVGDYYYWFGEDRGEDNKFRYVSAYRSKDLKNWEPRGHVLTQEADPEVRSAVIERPKVLYNEKTKQFVMWMHKEADDSYAEARAAVAVSSTVDGPYEWRGSFRPKDASGAEHMSRDITVYEDKAAGKAYMISAANHNADLHIYELTDDYTQVKELVANPWPGQHRESPALFKRGDVYFMLTSGTSYWNPNQQKYATATSLAGPWSSMKDVGSHDGHHSQTAFVLPVEGSETTSFLYMGDRWAGVWSDPKRVNDSKYVWLPLEFPTATTMVLPWYPQVALDAETGRLSGSGGDPLHTITGKQSGACVTVAGSLSDNQVPVTQEKCDGGLNTQWRFTDSKNGYVRVLAQHSGKCLDVADRSTADGAEVKQYDCGWGDNQRWRFETLPDGHVRIVAQHSSKCLDLQGGSTTAGARIVQSECNGSSGQAWKVTAATDPTQPTDPTDPTAPGTADQQLTTSVNPGVLTMAATADPVRLPPVDFGTGGSSSGHLNTVAVKDFRGGRSGWSLTGKVTDFTGPRGKIDAGRLTWTPTCTTKTDSPSTCTAGSPGTIGKAGATLASAPDGDLTGGEFTADAAVSLDVPKYTPVGDYAGTLTLTLL</sequence>
<feature type="region of interest" description="Disordered" evidence="4">
    <location>
        <begin position="474"/>
        <end position="497"/>
    </location>
</feature>
<evidence type="ECO:0000256" key="1">
    <source>
        <dbReference type="ARBA" id="ARBA00009865"/>
    </source>
</evidence>
<keyword evidence="3" id="KW-0326">Glycosidase</keyword>
<dbReference type="SUPFAM" id="SSF50370">
    <property type="entry name" value="Ricin B-like lectins"/>
    <property type="match status" value="1"/>
</dbReference>
<name>A0A919LC98_9ACTN</name>
<feature type="signal peptide" evidence="5">
    <location>
        <begin position="1"/>
        <end position="16"/>
    </location>
</feature>
<dbReference type="Gene3D" id="2.80.10.50">
    <property type="match status" value="1"/>
</dbReference>
<protein>
    <recommendedName>
        <fullName evidence="6">Ricin B lectin domain-containing protein</fullName>
    </recommendedName>
</protein>
<dbReference type="Proteomes" id="UP000600026">
    <property type="component" value="Unassembled WGS sequence"/>
</dbReference>
<dbReference type="CDD" id="cd00161">
    <property type="entry name" value="beta-trefoil_Ricin-like"/>
    <property type="match status" value="1"/>
</dbReference>
<evidence type="ECO:0000256" key="5">
    <source>
        <dbReference type="SAM" id="SignalP"/>
    </source>
</evidence>
<feature type="chain" id="PRO_5037364862" description="Ricin B lectin domain-containing protein" evidence="5">
    <location>
        <begin position="17"/>
        <end position="639"/>
    </location>
</feature>
<evidence type="ECO:0000256" key="2">
    <source>
        <dbReference type="ARBA" id="ARBA00022801"/>
    </source>
</evidence>
<dbReference type="PANTHER" id="PTHR22925">
    <property type="entry name" value="GLYCOSYL HYDROLASE 43 FAMILY MEMBER"/>
    <property type="match status" value="1"/>
</dbReference>
<evidence type="ECO:0000256" key="4">
    <source>
        <dbReference type="SAM" id="MobiDB-lite"/>
    </source>
</evidence>
<evidence type="ECO:0000259" key="6">
    <source>
        <dbReference type="SMART" id="SM00458"/>
    </source>
</evidence>
<dbReference type="GO" id="GO:0005975">
    <property type="term" value="P:carbohydrate metabolic process"/>
    <property type="evidence" value="ECO:0007669"/>
    <property type="project" value="InterPro"/>
</dbReference>
<keyword evidence="5" id="KW-0732">Signal</keyword>
<evidence type="ECO:0000313" key="7">
    <source>
        <dbReference type="EMBL" id="GHI85505.1"/>
    </source>
</evidence>
<dbReference type="Pfam" id="PF04616">
    <property type="entry name" value="Glyco_hydro_43"/>
    <property type="match status" value="1"/>
</dbReference>
<comment type="similarity">
    <text evidence="1">Belongs to the glycosyl hydrolase 43 family.</text>
</comment>
<evidence type="ECO:0000313" key="8">
    <source>
        <dbReference type="Proteomes" id="UP000600026"/>
    </source>
</evidence>
<reference evidence="7" key="1">
    <citation type="submission" date="2020-09" db="EMBL/GenBank/DDBJ databases">
        <title>Whole genome shotgun sequence of Streptomyces xanthophaeus NBRC 12829.</title>
        <authorList>
            <person name="Komaki H."/>
            <person name="Tamura T."/>
        </authorList>
    </citation>
    <scope>NUCLEOTIDE SEQUENCE</scope>
    <source>
        <strain evidence="7">NBRC 12829</strain>
    </source>
</reference>
<dbReference type="InterPro" id="IPR000772">
    <property type="entry name" value="Ricin_B_lectin"/>
</dbReference>
<comment type="caution">
    <text evidence="7">The sequence shown here is derived from an EMBL/GenBank/DDBJ whole genome shotgun (WGS) entry which is preliminary data.</text>
</comment>
<dbReference type="Gene3D" id="2.115.10.20">
    <property type="entry name" value="Glycosyl hydrolase domain, family 43"/>
    <property type="match status" value="1"/>
</dbReference>
<evidence type="ECO:0000256" key="3">
    <source>
        <dbReference type="ARBA" id="ARBA00023295"/>
    </source>
</evidence>
<gene>
    <name evidence="7" type="ORF">Sxan_28690</name>
</gene>
<organism evidence="7 8">
    <name type="scientific">Streptomyces xanthophaeus</name>
    <dbReference type="NCBI Taxonomy" id="67385"/>
    <lineage>
        <taxon>Bacteria</taxon>
        <taxon>Bacillati</taxon>
        <taxon>Actinomycetota</taxon>
        <taxon>Actinomycetes</taxon>
        <taxon>Kitasatosporales</taxon>
        <taxon>Streptomycetaceae</taxon>
        <taxon>Streptomyces</taxon>
    </lineage>
</organism>
<feature type="domain" description="Ricin B lectin" evidence="6">
    <location>
        <begin position="335"/>
        <end position="472"/>
    </location>
</feature>
<dbReference type="InterPro" id="IPR023296">
    <property type="entry name" value="Glyco_hydro_beta-prop_sf"/>
</dbReference>